<dbReference type="RefSeq" id="XP_765051.1">
    <property type="nucleotide sequence ID" value="XM_759958.1"/>
</dbReference>
<reference evidence="2 3" key="1">
    <citation type="journal article" date="2005" name="Science">
        <title>Genome sequence of Theileria parva, a bovine pathogen that transforms lymphocytes.</title>
        <authorList>
            <person name="Gardner M.J."/>
            <person name="Bishop R."/>
            <person name="Shah T."/>
            <person name="de Villiers E.P."/>
            <person name="Carlton J.M."/>
            <person name="Hall N."/>
            <person name="Ren Q."/>
            <person name="Paulsen I.T."/>
            <person name="Pain A."/>
            <person name="Berriman M."/>
            <person name="Wilson R.J.M."/>
            <person name="Sato S."/>
            <person name="Ralph S.A."/>
            <person name="Mann D.J."/>
            <person name="Xiong Z."/>
            <person name="Shallom S.J."/>
            <person name="Weidman J."/>
            <person name="Jiang L."/>
            <person name="Lynn J."/>
            <person name="Weaver B."/>
            <person name="Shoaibi A."/>
            <person name="Domingo A.R."/>
            <person name="Wasawo D."/>
            <person name="Crabtree J."/>
            <person name="Wortman J.R."/>
            <person name="Haas B."/>
            <person name="Angiuoli S.V."/>
            <person name="Creasy T.H."/>
            <person name="Lu C."/>
            <person name="Suh B."/>
            <person name="Silva J.C."/>
            <person name="Utterback T.R."/>
            <person name="Feldblyum T.V."/>
            <person name="Pertea M."/>
            <person name="Allen J."/>
            <person name="Nierman W.C."/>
            <person name="Taracha E.L.N."/>
            <person name="Salzberg S.L."/>
            <person name="White O.R."/>
            <person name="Fitzhugh H.A."/>
            <person name="Morzaria S."/>
            <person name="Venter J.C."/>
            <person name="Fraser C.M."/>
            <person name="Nene V."/>
        </authorList>
    </citation>
    <scope>NUCLEOTIDE SEQUENCE [LARGE SCALE GENOMIC DNA]</scope>
    <source>
        <strain evidence="2 3">Muguga</strain>
    </source>
</reference>
<evidence type="ECO:0000313" key="3">
    <source>
        <dbReference type="Proteomes" id="UP000001949"/>
    </source>
</evidence>
<keyword evidence="3" id="KW-1185">Reference proteome</keyword>
<dbReference type="InParanoid" id="Q4N505"/>
<sequence length="471" mass="54301">MSIFYFLNGNNRSLHLTNCIKLSRLFNKSSNCNITNINYQCSSRLNFSNSVGSTPNSKTNSTEASHLNASIPFNITSQPNQIYKLLLDNPYRFDIFTTLKYVEILQASSLSDPTIVNILSQQLLCNLDNVRTARAMSRFFRALEPSSHLTDDFFHTLISFIYDNKIYPNLNLPRIWTSYFKFLGSNRIYHKELYQDLVSLYNLYLNLFISSNTDITTDGLVLNKRLQESIATVNWCFCICGFKDHTLYETVKRIIEAYKLDTSTLIRIYWSFSILNLPVTNLSEINQLLNQTLENNSLYKLSHINQIYTILKSPSLCDELKESELPLRDELIETCKGYLINSKYSKNGKIISKSQKLVSDFLIRQNIPHQLEILTSDLSSVDIYICLNGEKIILEVDGPTHFIRNLNDPSETRKIGPCDFKEKMLKENGFVFISIPPIHSNTQNIKQIDEYYKELLKNSGSAHLNEILKSK</sequence>
<dbReference type="EMBL" id="AAGK01000002">
    <property type="protein sequence ID" value="EAN32768.1"/>
    <property type="molecule type" value="Genomic_DNA"/>
</dbReference>
<gene>
    <name evidence="2" type="ordered locus">TP02_0485</name>
</gene>
<dbReference type="KEGG" id="tpv:TP02_0485"/>
<proteinExistence type="predicted"/>
<feature type="domain" description="RAP" evidence="1">
    <location>
        <begin position="392"/>
        <end position="454"/>
    </location>
</feature>
<dbReference type="eggNOG" id="ENOG502S12J">
    <property type="taxonomic scope" value="Eukaryota"/>
</dbReference>
<dbReference type="Proteomes" id="UP000001949">
    <property type="component" value="Unassembled WGS sequence"/>
</dbReference>
<evidence type="ECO:0000259" key="1">
    <source>
        <dbReference type="PROSITE" id="PS51286"/>
    </source>
</evidence>
<dbReference type="OMA" id="VDIYICL"/>
<organism evidence="2 3">
    <name type="scientific">Theileria parva</name>
    <name type="common">East coast fever infection agent</name>
    <dbReference type="NCBI Taxonomy" id="5875"/>
    <lineage>
        <taxon>Eukaryota</taxon>
        <taxon>Sar</taxon>
        <taxon>Alveolata</taxon>
        <taxon>Apicomplexa</taxon>
        <taxon>Aconoidasida</taxon>
        <taxon>Piroplasmida</taxon>
        <taxon>Theileriidae</taxon>
        <taxon>Theileria</taxon>
    </lineage>
</organism>
<dbReference type="AlphaFoldDB" id="Q4N505"/>
<evidence type="ECO:0000313" key="2">
    <source>
        <dbReference type="EMBL" id="EAN32768.1"/>
    </source>
</evidence>
<comment type="caution">
    <text evidence="2">The sequence shown here is derived from an EMBL/GenBank/DDBJ whole genome shotgun (WGS) entry which is preliminary data.</text>
</comment>
<dbReference type="SMART" id="SM00952">
    <property type="entry name" value="RAP"/>
    <property type="match status" value="1"/>
</dbReference>
<dbReference type="PROSITE" id="PS51286">
    <property type="entry name" value="RAP"/>
    <property type="match status" value="1"/>
</dbReference>
<protein>
    <recommendedName>
        <fullName evidence="1">RAP domain-containing protein</fullName>
    </recommendedName>
</protein>
<dbReference type="InterPro" id="IPR013584">
    <property type="entry name" value="RAP"/>
</dbReference>
<accession>Q4N505</accession>
<name>Q4N505_THEPA</name>
<dbReference type="GeneID" id="3502070"/>
<dbReference type="VEuPathDB" id="PiroplasmaDB:TpMuguga_02g00485"/>